<dbReference type="EMBL" id="MT142497">
    <property type="protein sequence ID" value="QJA82825.1"/>
    <property type="molecule type" value="Genomic_DNA"/>
</dbReference>
<dbReference type="Gene3D" id="3.40.50.300">
    <property type="entry name" value="P-loop containing nucleotide triphosphate hydrolases"/>
    <property type="match status" value="1"/>
</dbReference>
<dbReference type="AlphaFoldDB" id="A0A6M3KN36"/>
<dbReference type="GO" id="GO:0005524">
    <property type="term" value="F:ATP binding"/>
    <property type="evidence" value="ECO:0007669"/>
    <property type="project" value="UniProtKB-KW"/>
</dbReference>
<accession>A0A6M3KN36</accession>
<dbReference type="PANTHER" id="PTHR30050:SF4">
    <property type="entry name" value="ATP-BINDING PROTEIN RV3427C IN INSERTION SEQUENCE-RELATED"/>
    <property type="match status" value="1"/>
</dbReference>
<evidence type="ECO:0000259" key="1">
    <source>
        <dbReference type="Pfam" id="PF00308"/>
    </source>
</evidence>
<dbReference type="SUPFAM" id="SSF52540">
    <property type="entry name" value="P-loop containing nucleoside triphosphate hydrolases"/>
    <property type="match status" value="1"/>
</dbReference>
<proteinExistence type="predicted"/>
<dbReference type="InterPro" id="IPR027417">
    <property type="entry name" value="P-loop_NTPase"/>
</dbReference>
<organism evidence="2">
    <name type="scientific">viral metagenome</name>
    <dbReference type="NCBI Taxonomy" id="1070528"/>
    <lineage>
        <taxon>unclassified sequences</taxon>
        <taxon>metagenomes</taxon>
        <taxon>organismal metagenomes</taxon>
    </lineage>
</organism>
<dbReference type="EMBL" id="MT144800">
    <property type="protein sequence ID" value="QJH99635.1"/>
    <property type="molecule type" value="Genomic_DNA"/>
</dbReference>
<protein>
    <submittedName>
        <fullName evidence="2">Putative IstB domain protein ATP-binding protein</fullName>
    </submittedName>
</protein>
<evidence type="ECO:0000313" key="3">
    <source>
        <dbReference type="EMBL" id="QJA93981.1"/>
    </source>
</evidence>
<dbReference type="CDD" id="cd00009">
    <property type="entry name" value="AAA"/>
    <property type="match status" value="1"/>
</dbReference>
<reference evidence="2" key="1">
    <citation type="submission" date="2020-03" db="EMBL/GenBank/DDBJ databases">
        <title>The deep terrestrial virosphere.</title>
        <authorList>
            <person name="Holmfeldt K."/>
            <person name="Nilsson E."/>
            <person name="Simone D."/>
            <person name="Lopez-Fernandez M."/>
            <person name="Wu X."/>
            <person name="de Brujin I."/>
            <person name="Lundin D."/>
            <person name="Andersson A."/>
            <person name="Bertilsson S."/>
            <person name="Dopson M."/>
        </authorList>
    </citation>
    <scope>NUCLEOTIDE SEQUENCE</scope>
    <source>
        <strain evidence="2">MM415A00367</strain>
        <strain evidence="3">MM415B04045</strain>
        <strain evidence="4">TM448B01625</strain>
    </source>
</reference>
<dbReference type="Pfam" id="PF00308">
    <property type="entry name" value="Bac_DnaA"/>
    <property type="match status" value="1"/>
</dbReference>
<feature type="domain" description="Chromosomal replication initiator protein DnaA ATPAse" evidence="1">
    <location>
        <begin position="44"/>
        <end position="178"/>
    </location>
</feature>
<keyword evidence="2" id="KW-0547">Nucleotide-binding</keyword>
<name>A0A6M3KN36_9ZZZZ</name>
<dbReference type="PANTHER" id="PTHR30050">
    <property type="entry name" value="CHROMOSOMAL REPLICATION INITIATOR PROTEIN DNAA"/>
    <property type="match status" value="1"/>
</dbReference>
<evidence type="ECO:0000313" key="2">
    <source>
        <dbReference type="EMBL" id="QJA82825.1"/>
    </source>
</evidence>
<gene>
    <name evidence="2" type="ORF">MM415A00367_0013</name>
    <name evidence="3" type="ORF">MM415B04045_0006</name>
    <name evidence="4" type="ORF">TM448B01625_0003</name>
</gene>
<evidence type="ECO:0000313" key="4">
    <source>
        <dbReference type="EMBL" id="QJH99635.1"/>
    </source>
</evidence>
<sequence length="215" mass="24963">MEHISKTLEAYRNGTLDLKNWPDGLTPEAEKESQRRSLNIMSLNNTFENFKAVEGTKKSLATFQELLTKPDWFMLLVYGKAGCGKTHLCEAFSIELAKKGIRCPVFEWSELVRDFKKLMRSDIKDAYDARFEMMRRLERLIIDDVGQGSVGSNWEWGELEDIVNYRYRNNLMTIVTTNLDIKALPPRIISRFRDAVKSRMVVIDAGDYRPLKKEN</sequence>
<keyword evidence="2" id="KW-0067">ATP-binding</keyword>
<dbReference type="InterPro" id="IPR013317">
    <property type="entry name" value="DnaA_dom"/>
</dbReference>
<dbReference type="EMBL" id="MT143193">
    <property type="protein sequence ID" value="QJA93981.1"/>
    <property type="molecule type" value="Genomic_DNA"/>
</dbReference>
<dbReference type="GO" id="GO:0006260">
    <property type="term" value="P:DNA replication"/>
    <property type="evidence" value="ECO:0007669"/>
    <property type="project" value="TreeGrafter"/>
</dbReference>